<keyword evidence="4" id="KW-0378">Hydrolase</keyword>
<comment type="similarity">
    <text evidence="2">Belongs to the REXO1/REXO3 family.</text>
</comment>
<dbReference type="InterPro" id="IPR012337">
    <property type="entry name" value="RNaseH-like_sf"/>
</dbReference>
<dbReference type="GO" id="GO:0010629">
    <property type="term" value="P:negative regulation of gene expression"/>
    <property type="evidence" value="ECO:0007669"/>
    <property type="project" value="UniProtKB-ARBA"/>
</dbReference>
<evidence type="ECO:0000256" key="6">
    <source>
        <dbReference type="ARBA" id="ARBA00023242"/>
    </source>
</evidence>
<evidence type="ECO:0000259" key="8">
    <source>
        <dbReference type="SMART" id="SM00479"/>
    </source>
</evidence>
<sequence>MCLTEAGLELTRLTLVDEMGRVILDELVRPSTPIIDYLTAYSGITPASLASVTTTLPSLQPTLLALLAEAPTYLVGHGLEGDLRALRIHHPYLIDTAVLYPHPKGAPYKRSLKDLAKDLLDGREVQAGHGSSGHDSYQDAVTALELALLKMTQAPGFAIPEAWAEGGREGGREGGEEPLFGCMRGATEGKGRSVGGAGD</sequence>
<dbReference type="FunFam" id="3.30.420.10:FF:000031">
    <property type="entry name" value="RNA exonuclease 1"/>
    <property type="match status" value="1"/>
</dbReference>
<keyword evidence="5" id="KW-0269">Exonuclease</keyword>
<feature type="region of interest" description="Disordered" evidence="7">
    <location>
        <begin position="165"/>
        <end position="199"/>
    </location>
</feature>
<keyword evidence="6" id="KW-0539">Nucleus</keyword>
<organism evidence="9 10">
    <name type="scientific">Nannochloropsis gaditana</name>
    <dbReference type="NCBI Taxonomy" id="72520"/>
    <lineage>
        <taxon>Eukaryota</taxon>
        <taxon>Sar</taxon>
        <taxon>Stramenopiles</taxon>
        <taxon>Ochrophyta</taxon>
        <taxon>Eustigmatophyceae</taxon>
        <taxon>Eustigmatales</taxon>
        <taxon>Monodopsidaceae</taxon>
        <taxon>Nannochloropsis</taxon>
    </lineage>
</organism>
<evidence type="ECO:0000256" key="7">
    <source>
        <dbReference type="SAM" id="MobiDB-lite"/>
    </source>
</evidence>
<proteinExistence type="inferred from homology"/>
<dbReference type="GO" id="GO:0005634">
    <property type="term" value="C:nucleus"/>
    <property type="evidence" value="ECO:0007669"/>
    <property type="project" value="UniProtKB-SubCell"/>
</dbReference>
<dbReference type="InterPro" id="IPR036397">
    <property type="entry name" value="RNaseH_sf"/>
</dbReference>
<dbReference type="InterPro" id="IPR013520">
    <property type="entry name" value="Ribonucl_H"/>
</dbReference>
<dbReference type="GO" id="GO:0004527">
    <property type="term" value="F:exonuclease activity"/>
    <property type="evidence" value="ECO:0007669"/>
    <property type="project" value="UniProtKB-KW"/>
</dbReference>
<evidence type="ECO:0000256" key="2">
    <source>
        <dbReference type="ARBA" id="ARBA00006357"/>
    </source>
</evidence>
<reference evidence="9 10" key="1">
    <citation type="journal article" date="2014" name="Mol. Plant">
        <title>Chromosome Scale Genome Assembly and Transcriptome Profiling of Nannochloropsis gaditana in Nitrogen Depletion.</title>
        <authorList>
            <person name="Corteggiani Carpinelli E."/>
            <person name="Telatin A."/>
            <person name="Vitulo N."/>
            <person name="Forcato C."/>
            <person name="D'Angelo M."/>
            <person name="Schiavon R."/>
            <person name="Vezzi A."/>
            <person name="Giacometti G.M."/>
            <person name="Morosinotto T."/>
            <person name="Valle G."/>
        </authorList>
    </citation>
    <scope>NUCLEOTIDE SEQUENCE [LARGE SCALE GENOMIC DNA]</scope>
    <source>
        <strain evidence="9 10">B-31</strain>
    </source>
</reference>
<feature type="compositionally biased region" description="Basic and acidic residues" evidence="7">
    <location>
        <begin position="166"/>
        <end position="175"/>
    </location>
</feature>
<evidence type="ECO:0000256" key="3">
    <source>
        <dbReference type="ARBA" id="ARBA00022722"/>
    </source>
</evidence>
<feature type="domain" description="Exonuclease" evidence="8">
    <location>
        <begin position="1"/>
        <end position="156"/>
    </location>
</feature>
<dbReference type="Proteomes" id="UP000019335">
    <property type="component" value="Unassembled WGS sequence"/>
</dbReference>
<dbReference type="Gene3D" id="3.30.420.10">
    <property type="entry name" value="Ribonuclease H-like superfamily/Ribonuclease H"/>
    <property type="match status" value="1"/>
</dbReference>
<keyword evidence="10" id="KW-1185">Reference proteome</keyword>
<dbReference type="EMBL" id="AZIL01002424">
    <property type="protein sequence ID" value="EWM21677.1"/>
    <property type="molecule type" value="Genomic_DNA"/>
</dbReference>
<evidence type="ECO:0000313" key="9">
    <source>
        <dbReference type="EMBL" id="EWM21677.1"/>
    </source>
</evidence>
<dbReference type="GO" id="GO:0003676">
    <property type="term" value="F:nucleic acid binding"/>
    <property type="evidence" value="ECO:0007669"/>
    <property type="project" value="InterPro"/>
</dbReference>
<comment type="caution">
    <text evidence="9">The sequence shown here is derived from an EMBL/GenBank/DDBJ whole genome shotgun (WGS) entry which is preliminary data.</text>
</comment>
<protein>
    <submittedName>
        <fullName evidence="9">Small rna degrading nuclease 5-like protein</fullName>
    </submittedName>
</protein>
<dbReference type="PANTHER" id="PTHR12801:SF115">
    <property type="entry name" value="FI18136P1-RELATED"/>
    <property type="match status" value="1"/>
</dbReference>
<evidence type="ECO:0000256" key="1">
    <source>
        <dbReference type="ARBA" id="ARBA00004123"/>
    </source>
</evidence>
<accession>W7T558</accession>
<comment type="subcellular location">
    <subcellularLocation>
        <location evidence="1">Nucleus</location>
    </subcellularLocation>
</comment>
<dbReference type="SUPFAM" id="SSF53098">
    <property type="entry name" value="Ribonuclease H-like"/>
    <property type="match status" value="1"/>
</dbReference>
<dbReference type="OrthoDB" id="206335at2759"/>
<name>W7T558_9STRA</name>
<evidence type="ECO:0000256" key="4">
    <source>
        <dbReference type="ARBA" id="ARBA00022801"/>
    </source>
</evidence>
<gene>
    <name evidence="9" type="ORF">Naga_102384g1</name>
</gene>
<dbReference type="PANTHER" id="PTHR12801">
    <property type="entry name" value="RNA EXONUCLEASE REXO1 / RECO3 FAMILY MEMBER-RELATED"/>
    <property type="match status" value="1"/>
</dbReference>
<dbReference type="SMART" id="SM00479">
    <property type="entry name" value="EXOIII"/>
    <property type="match status" value="1"/>
</dbReference>
<evidence type="ECO:0000256" key="5">
    <source>
        <dbReference type="ARBA" id="ARBA00022839"/>
    </source>
</evidence>
<evidence type="ECO:0000313" key="10">
    <source>
        <dbReference type="Proteomes" id="UP000019335"/>
    </source>
</evidence>
<dbReference type="InterPro" id="IPR047021">
    <property type="entry name" value="REXO1/3/4-like"/>
</dbReference>
<keyword evidence="3" id="KW-0540">Nuclease</keyword>
<dbReference type="CDD" id="cd06145">
    <property type="entry name" value="REX1_like"/>
    <property type="match status" value="1"/>
</dbReference>
<dbReference type="InterPro" id="IPR034922">
    <property type="entry name" value="REX1-like_exo"/>
</dbReference>
<dbReference type="AlphaFoldDB" id="W7T558"/>